<protein>
    <submittedName>
        <fullName evidence="3">Uncharacterized protein</fullName>
    </submittedName>
</protein>
<keyword evidence="4" id="KW-1185">Reference proteome</keyword>
<keyword evidence="2" id="KW-0472">Membrane</keyword>
<feature type="compositionally biased region" description="Basic and acidic residues" evidence="1">
    <location>
        <begin position="64"/>
        <end position="80"/>
    </location>
</feature>
<feature type="compositionally biased region" description="Pro residues" evidence="1">
    <location>
        <begin position="168"/>
        <end position="191"/>
    </location>
</feature>
<organism evidence="3 4">
    <name type="scientific">Streptoalloteichus tenebrarius (strain ATCC 17920 / DSM 40477 / JCM 4838 / CBS 697.72 / NBRC 16177 / NCIMB 11028 / NRRL B-12390 / A12253. 1 / ISP 5477)</name>
    <name type="common">Streptomyces tenebrarius</name>
    <dbReference type="NCBI Taxonomy" id="1933"/>
    <lineage>
        <taxon>Bacteria</taxon>
        <taxon>Bacillati</taxon>
        <taxon>Actinomycetota</taxon>
        <taxon>Actinomycetes</taxon>
        <taxon>Pseudonocardiales</taxon>
        <taxon>Pseudonocardiaceae</taxon>
        <taxon>Streptoalloteichus</taxon>
    </lineage>
</organism>
<dbReference type="RefSeq" id="WP_253671433.1">
    <property type="nucleotide sequence ID" value="NZ_JAMTCP010000028.1"/>
</dbReference>
<comment type="caution">
    <text evidence="3">The sequence shown here is derived from an EMBL/GenBank/DDBJ whole genome shotgun (WGS) entry which is preliminary data.</text>
</comment>
<proteinExistence type="predicted"/>
<evidence type="ECO:0000256" key="1">
    <source>
        <dbReference type="SAM" id="MobiDB-lite"/>
    </source>
</evidence>
<dbReference type="Proteomes" id="UP001205311">
    <property type="component" value="Unassembled WGS sequence"/>
</dbReference>
<gene>
    <name evidence="3" type="ORF">LX15_004304</name>
</gene>
<evidence type="ECO:0000256" key="2">
    <source>
        <dbReference type="SAM" id="Phobius"/>
    </source>
</evidence>
<evidence type="ECO:0000313" key="3">
    <source>
        <dbReference type="EMBL" id="MCP2260586.1"/>
    </source>
</evidence>
<accession>A0ABT1HYJ0</accession>
<feature type="transmembrane region" description="Helical" evidence="2">
    <location>
        <begin position="21"/>
        <end position="43"/>
    </location>
</feature>
<sequence length="433" mass="44019">MPRRQISREPVRLERVRRGPAAWTWAALGGGLAIGALTTAMVMGHDGDQPRPTAAGAVKAPATPKERGPWGVEVPRDQEPARAGGDAQDGRGGDDTLSPDVLARLLAGLGQTPATPAGSAGKPVGVAPVAAASVPRSWISAPSAPPAHSVVEVPFPVEVPVPVETPAPAPAPSPPAVPVPPSPAPKQPAPRPEGGWVERPVHRDNPPASPEPPATLFGAAVPSGGECAPATDDPAPAVCKVVPGPAEQAPRAGEAPRHHTLFGVIQNAPESAPDEQPKARTPLGKKDAAQRRGPGGRPTDPRDTKPGTPKSATPGKPAAPKQTGPKTRQGKPVPPKQAAPQPHRPVHIAPKSDVLPQHLNQLTRRVPAGAGGCAPATSNPAPAVCRVLPDTGKPGAGTRASTTTKIPAGRKDRVAGKPQAPRVDRATTKGAAR</sequence>
<name>A0ABT1HYJ0_STRSD</name>
<reference evidence="3 4" key="1">
    <citation type="submission" date="2022-06" db="EMBL/GenBank/DDBJ databases">
        <title>Genomic Encyclopedia of Archaeal and Bacterial Type Strains, Phase II (KMG-II): from individual species to whole genera.</title>
        <authorList>
            <person name="Goeker M."/>
        </authorList>
    </citation>
    <scope>NUCLEOTIDE SEQUENCE [LARGE SCALE GENOMIC DNA]</scope>
    <source>
        <strain evidence="3 4">DSM 40477</strain>
    </source>
</reference>
<keyword evidence="2" id="KW-0812">Transmembrane</keyword>
<keyword evidence="2" id="KW-1133">Transmembrane helix</keyword>
<feature type="region of interest" description="Disordered" evidence="1">
    <location>
        <begin position="168"/>
        <end position="433"/>
    </location>
</feature>
<dbReference type="EMBL" id="JAMTCP010000028">
    <property type="protein sequence ID" value="MCP2260586.1"/>
    <property type="molecule type" value="Genomic_DNA"/>
</dbReference>
<feature type="region of interest" description="Disordered" evidence="1">
    <location>
        <begin position="46"/>
        <end position="98"/>
    </location>
</feature>
<evidence type="ECO:0000313" key="4">
    <source>
        <dbReference type="Proteomes" id="UP001205311"/>
    </source>
</evidence>